<evidence type="ECO:0000313" key="1">
    <source>
        <dbReference type="EMBL" id="AOW03213.1"/>
    </source>
</evidence>
<dbReference type="RefSeq" id="XP_068138618.1">
    <property type="nucleotide sequence ID" value="XM_068282517.1"/>
</dbReference>
<evidence type="ECO:0000313" key="2">
    <source>
        <dbReference type="Proteomes" id="UP000182444"/>
    </source>
</evidence>
<gene>
    <name evidence="1" type="ORF">YALI1_C29910g</name>
</gene>
<dbReference type="GeneID" id="94583143"/>
<dbReference type="VEuPathDB" id="FungiDB:YALI1_C29910g"/>
<dbReference type="Proteomes" id="UP000182444">
    <property type="component" value="Chromosome 1C"/>
</dbReference>
<proteinExistence type="predicted"/>
<name>A0A1D8NC51_YARLL</name>
<accession>A0A1D8NC51</accession>
<sequence length="106" mass="12566">MCDGTWERAIECDTTPEVMRMPICHEEPLRSHHLSGSWALQGRFPHTHKLINHSWYVSHCASKTLIYSLIKYKYKYKYDYCKESEPVWWRCLTVLCCTSDFRGDCG</sequence>
<organism evidence="1 2">
    <name type="scientific">Yarrowia lipolytica</name>
    <name type="common">Candida lipolytica</name>
    <dbReference type="NCBI Taxonomy" id="4952"/>
    <lineage>
        <taxon>Eukaryota</taxon>
        <taxon>Fungi</taxon>
        <taxon>Dikarya</taxon>
        <taxon>Ascomycota</taxon>
        <taxon>Saccharomycotina</taxon>
        <taxon>Dipodascomycetes</taxon>
        <taxon>Dipodascales</taxon>
        <taxon>Dipodascales incertae sedis</taxon>
        <taxon>Yarrowia</taxon>
    </lineage>
</organism>
<dbReference type="EMBL" id="CP017555">
    <property type="protein sequence ID" value="AOW03213.1"/>
    <property type="molecule type" value="Genomic_DNA"/>
</dbReference>
<protein>
    <submittedName>
        <fullName evidence="1">Uncharacterized protein</fullName>
    </submittedName>
</protein>
<reference evidence="1 2" key="1">
    <citation type="journal article" date="2016" name="PLoS ONE">
        <title>Sequence Assembly of Yarrowia lipolytica Strain W29/CLIB89 Shows Transposable Element Diversity.</title>
        <authorList>
            <person name="Magnan C."/>
            <person name="Yu J."/>
            <person name="Chang I."/>
            <person name="Jahn E."/>
            <person name="Kanomata Y."/>
            <person name="Wu J."/>
            <person name="Zeller M."/>
            <person name="Oakes M."/>
            <person name="Baldi P."/>
            <person name="Sandmeyer S."/>
        </authorList>
    </citation>
    <scope>NUCLEOTIDE SEQUENCE [LARGE SCALE GENOMIC DNA]</scope>
    <source>
        <strain evidence="2">CLIB89(W29)</strain>
    </source>
</reference>
<dbReference type="AlphaFoldDB" id="A0A1D8NC51"/>